<protein>
    <recommendedName>
        <fullName evidence="3">Ribosome biogenesis protein SLX9</fullName>
    </recommendedName>
</protein>
<dbReference type="GO" id="GO:0005730">
    <property type="term" value="C:nucleolus"/>
    <property type="evidence" value="ECO:0007669"/>
    <property type="project" value="UniProtKB-SubCell"/>
</dbReference>
<keyword evidence="6" id="KW-1185">Reference proteome</keyword>
<evidence type="ECO:0000313" key="6">
    <source>
        <dbReference type="Proteomes" id="UP000603453"/>
    </source>
</evidence>
<dbReference type="Pfam" id="PF15341">
    <property type="entry name" value="SLX9"/>
    <property type="match status" value="1"/>
</dbReference>
<dbReference type="PANTHER" id="PTHR31109">
    <property type="entry name" value="PROTEIN FAM207A"/>
    <property type="match status" value="1"/>
</dbReference>
<comment type="caution">
    <text evidence="5">The sequence shown here is derived from an EMBL/GenBank/DDBJ whole genome shotgun (WGS) entry which is preliminary data.</text>
</comment>
<proteinExistence type="inferred from homology"/>
<evidence type="ECO:0000256" key="4">
    <source>
        <dbReference type="ARBA" id="ARBA00023242"/>
    </source>
</evidence>
<accession>A0A8H7RJM9</accession>
<evidence type="ECO:0000256" key="1">
    <source>
        <dbReference type="ARBA" id="ARBA00004604"/>
    </source>
</evidence>
<dbReference type="Proteomes" id="UP000603453">
    <property type="component" value="Unassembled WGS sequence"/>
</dbReference>
<keyword evidence="4" id="KW-0539">Nucleus</keyword>
<dbReference type="InterPro" id="IPR028160">
    <property type="entry name" value="Slx9-like"/>
</dbReference>
<dbReference type="PANTHER" id="PTHR31109:SF2">
    <property type="entry name" value="RIBOSOME BIOGENESIS PROTEIN SLX9 HOMOLOG"/>
    <property type="match status" value="1"/>
</dbReference>
<name>A0A8H7RJM9_9FUNG</name>
<reference evidence="5" key="1">
    <citation type="submission" date="2020-12" db="EMBL/GenBank/DDBJ databases">
        <title>Metabolic potential, ecology and presence of endohyphal bacteria is reflected in genomic diversity of Mucoromycotina.</title>
        <authorList>
            <person name="Muszewska A."/>
            <person name="Okrasinska A."/>
            <person name="Steczkiewicz K."/>
            <person name="Drgas O."/>
            <person name="Orlowska M."/>
            <person name="Perlinska-Lenart U."/>
            <person name="Aleksandrzak-Piekarczyk T."/>
            <person name="Szatraj K."/>
            <person name="Zielenkiewicz U."/>
            <person name="Pilsyk S."/>
            <person name="Malc E."/>
            <person name="Mieczkowski P."/>
            <person name="Kruszewska J.S."/>
            <person name="Biernat P."/>
            <person name="Pawlowska J."/>
        </authorList>
    </citation>
    <scope>NUCLEOTIDE SEQUENCE</scope>
    <source>
        <strain evidence="5">WA0000017839</strain>
    </source>
</reference>
<dbReference type="GO" id="GO:0030686">
    <property type="term" value="C:90S preribosome"/>
    <property type="evidence" value="ECO:0007669"/>
    <property type="project" value="InterPro"/>
</dbReference>
<evidence type="ECO:0000256" key="2">
    <source>
        <dbReference type="ARBA" id="ARBA00011022"/>
    </source>
</evidence>
<evidence type="ECO:0000256" key="3">
    <source>
        <dbReference type="ARBA" id="ARBA00021321"/>
    </source>
</evidence>
<dbReference type="OrthoDB" id="18703at2759"/>
<sequence length="176" mass="20339">MPKATRNRSKKIETPLRQRKFAVPEKQVLERVVVKEDQITTEPAHDYEAAKKDFKKKARHEAWLEKLDHSYALKKNQKKKENKKKNGLKVDLSGFNEILGSIEIKSKAELASQATHGKKLEVTKEAAIPSNKLRSKKAKKHAEMQEILRMQKVMQHNAFKDNPLATIHKHVQNTFL</sequence>
<organism evidence="5 6">
    <name type="scientific">Mucor saturninus</name>
    <dbReference type="NCBI Taxonomy" id="64648"/>
    <lineage>
        <taxon>Eukaryota</taxon>
        <taxon>Fungi</taxon>
        <taxon>Fungi incertae sedis</taxon>
        <taxon>Mucoromycota</taxon>
        <taxon>Mucoromycotina</taxon>
        <taxon>Mucoromycetes</taxon>
        <taxon>Mucorales</taxon>
        <taxon>Mucorineae</taxon>
        <taxon>Mucoraceae</taxon>
        <taxon>Mucor</taxon>
    </lineage>
</organism>
<evidence type="ECO:0000313" key="5">
    <source>
        <dbReference type="EMBL" id="KAG2212237.1"/>
    </source>
</evidence>
<comment type="subcellular location">
    <subcellularLocation>
        <location evidence="1">Nucleus</location>
        <location evidence="1">Nucleolus</location>
    </subcellularLocation>
</comment>
<dbReference type="AlphaFoldDB" id="A0A8H7RJM9"/>
<gene>
    <name evidence="5" type="ORF">INT47_001596</name>
</gene>
<dbReference type="EMBL" id="JAEPRD010000006">
    <property type="protein sequence ID" value="KAG2212237.1"/>
    <property type="molecule type" value="Genomic_DNA"/>
</dbReference>
<dbReference type="GO" id="GO:0000462">
    <property type="term" value="P:maturation of SSU-rRNA from tricistronic rRNA transcript (SSU-rRNA, 5.8S rRNA, LSU-rRNA)"/>
    <property type="evidence" value="ECO:0007669"/>
    <property type="project" value="InterPro"/>
</dbReference>
<comment type="similarity">
    <text evidence="2">Belongs to the SLX9 family.</text>
</comment>
<dbReference type="GO" id="GO:0030688">
    <property type="term" value="C:preribosome, small subunit precursor"/>
    <property type="evidence" value="ECO:0007669"/>
    <property type="project" value="InterPro"/>
</dbReference>